<keyword evidence="1" id="KW-0472">Membrane</keyword>
<protein>
    <submittedName>
        <fullName evidence="2">Uncharacterized protein</fullName>
    </submittedName>
</protein>
<evidence type="ECO:0000313" key="2">
    <source>
        <dbReference type="EMBL" id="KSA02646.1"/>
    </source>
</evidence>
<keyword evidence="1" id="KW-0812">Transmembrane</keyword>
<name>A0A0V1Q2P7_9ASCO</name>
<comment type="caution">
    <text evidence="2">The sequence shown here is derived from an EMBL/GenBank/DDBJ whole genome shotgun (WGS) entry which is preliminary data.</text>
</comment>
<evidence type="ECO:0000313" key="3">
    <source>
        <dbReference type="Proteomes" id="UP000054251"/>
    </source>
</evidence>
<proteinExistence type="predicted"/>
<feature type="transmembrane region" description="Helical" evidence="1">
    <location>
        <begin position="47"/>
        <end position="65"/>
    </location>
</feature>
<feature type="transmembrane region" description="Helical" evidence="1">
    <location>
        <begin position="104"/>
        <end position="120"/>
    </location>
</feature>
<dbReference type="OrthoDB" id="1913277at2759"/>
<gene>
    <name evidence="2" type="ORF">AC631_01633</name>
</gene>
<dbReference type="EMBL" id="LMYN01000023">
    <property type="protein sequence ID" value="KSA02646.1"/>
    <property type="molecule type" value="Genomic_DNA"/>
</dbReference>
<keyword evidence="3" id="KW-1185">Reference proteome</keyword>
<dbReference type="GeneID" id="26838642"/>
<dbReference type="AlphaFoldDB" id="A0A0V1Q2P7"/>
<feature type="transmembrane region" description="Helical" evidence="1">
    <location>
        <begin position="72"/>
        <end position="92"/>
    </location>
</feature>
<evidence type="ECO:0000256" key="1">
    <source>
        <dbReference type="SAM" id="Phobius"/>
    </source>
</evidence>
<dbReference type="RefSeq" id="XP_015468748.1">
    <property type="nucleotide sequence ID" value="XM_015610463.1"/>
</dbReference>
<sequence length="199" mass="22429">MSEQGDSEQRIVPDSRFKWPRPFGNLTNASAYPPWKPVDTKKETSQVFRFTFYTTVGAYAWLYLWKRTTFKIGLPMTVVTFATVATASKGMITNLREKNDGWNTFWGIGLGNLVCLTAGFKNMPAKHKVLTGVSGAAIAALLDHWSWAQSASFAGRDTKHVMANTDEELPKQQFWDVWRRRPLSQTVEEMGAGRGIFKA</sequence>
<organism evidence="2 3">
    <name type="scientific">Debaryomyces fabryi</name>
    <dbReference type="NCBI Taxonomy" id="58627"/>
    <lineage>
        <taxon>Eukaryota</taxon>
        <taxon>Fungi</taxon>
        <taxon>Dikarya</taxon>
        <taxon>Ascomycota</taxon>
        <taxon>Saccharomycotina</taxon>
        <taxon>Pichiomycetes</taxon>
        <taxon>Debaryomycetaceae</taxon>
        <taxon>Debaryomyces</taxon>
    </lineage>
</organism>
<dbReference type="Proteomes" id="UP000054251">
    <property type="component" value="Unassembled WGS sequence"/>
</dbReference>
<accession>A0A0V1Q2P7</accession>
<reference evidence="2 3" key="1">
    <citation type="submission" date="2015-11" db="EMBL/GenBank/DDBJ databases">
        <title>The genome of Debaryomyces fabryi.</title>
        <authorList>
            <person name="Tafer H."/>
            <person name="Lopandic K."/>
        </authorList>
    </citation>
    <scope>NUCLEOTIDE SEQUENCE [LARGE SCALE GENOMIC DNA]</scope>
    <source>
        <strain evidence="2 3">CBS 789</strain>
    </source>
</reference>
<keyword evidence="1" id="KW-1133">Transmembrane helix</keyword>